<dbReference type="AlphaFoldDB" id="A0A136IM86"/>
<protein>
    <recommendedName>
        <fullName evidence="2">WSC domain-containing protein</fullName>
    </recommendedName>
</protein>
<evidence type="ECO:0000313" key="3">
    <source>
        <dbReference type="EMBL" id="KXJ86025.1"/>
    </source>
</evidence>
<gene>
    <name evidence="3" type="ORF">Micbo1qcDRAFT_198536</name>
</gene>
<feature type="domain" description="WSC" evidence="2">
    <location>
        <begin position="137"/>
        <end position="234"/>
    </location>
</feature>
<dbReference type="PROSITE" id="PS51212">
    <property type="entry name" value="WSC"/>
    <property type="match status" value="1"/>
</dbReference>
<feature type="chain" id="PRO_5007292827" description="WSC domain-containing protein" evidence="1">
    <location>
        <begin position="26"/>
        <end position="250"/>
    </location>
</feature>
<organism evidence="3 4">
    <name type="scientific">Microdochium bolleyi</name>
    <dbReference type="NCBI Taxonomy" id="196109"/>
    <lineage>
        <taxon>Eukaryota</taxon>
        <taxon>Fungi</taxon>
        <taxon>Dikarya</taxon>
        <taxon>Ascomycota</taxon>
        <taxon>Pezizomycotina</taxon>
        <taxon>Sordariomycetes</taxon>
        <taxon>Xylariomycetidae</taxon>
        <taxon>Xylariales</taxon>
        <taxon>Microdochiaceae</taxon>
        <taxon>Microdochium</taxon>
    </lineage>
</organism>
<name>A0A136IM86_9PEZI</name>
<dbReference type="InterPro" id="IPR036779">
    <property type="entry name" value="LysM_dom_sf"/>
</dbReference>
<proteinExistence type="predicted"/>
<evidence type="ECO:0000256" key="1">
    <source>
        <dbReference type="SAM" id="SignalP"/>
    </source>
</evidence>
<dbReference type="OrthoDB" id="2019572at2759"/>
<evidence type="ECO:0000313" key="4">
    <source>
        <dbReference type="Proteomes" id="UP000070501"/>
    </source>
</evidence>
<reference evidence="4" key="1">
    <citation type="submission" date="2016-02" db="EMBL/GenBank/DDBJ databases">
        <title>Draft genome sequence of Microdochium bolleyi, a fungal endophyte of beachgrass.</title>
        <authorList>
            <consortium name="DOE Joint Genome Institute"/>
            <person name="David A.S."/>
            <person name="May G."/>
            <person name="Haridas S."/>
            <person name="Lim J."/>
            <person name="Wang M."/>
            <person name="Labutti K."/>
            <person name="Lipzen A."/>
            <person name="Barry K."/>
            <person name="Grigoriev I.V."/>
        </authorList>
    </citation>
    <scope>NUCLEOTIDE SEQUENCE [LARGE SCALE GENOMIC DNA]</scope>
    <source>
        <strain evidence="4">J235TASD1</strain>
    </source>
</reference>
<dbReference type="SMART" id="SM00321">
    <property type="entry name" value="WSC"/>
    <property type="match status" value="1"/>
</dbReference>
<dbReference type="Gene3D" id="3.10.350.10">
    <property type="entry name" value="LysM domain"/>
    <property type="match status" value="1"/>
</dbReference>
<keyword evidence="4" id="KW-1185">Reference proteome</keyword>
<accession>A0A136IM86</accession>
<dbReference type="Pfam" id="PF01822">
    <property type="entry name" value="WSC"/>
    <property type="match status" value="1"/>
</dbReference>
<dbReference type="InterPro" id="IPR002889">
    <property type="entry name" value="WSC_carb-bd"/>
</dbReference>
<dbReference type="Proteomes" id="UP000070501">
    <property type="component" value="Unassembled WGS sequence"/>
</dbReference>
<evidence type="ECO:0000259" key="2">
    <source>
        <dbReference type="PROSITE" id="PS51212"/>
    </source>
</evidence>
<keyword evidence="1" id="KW-0732">Signal</keyword>
<dbReference type="InParanoid" id="A0A136IM86"/>
<feature type="signal peptide" evidence="1">
    <location>
        <begin position="1"/>
        <end position="25"/>
    </location>
</feature>
<sequence>MAASTRLTLAFVATTSLLVLPMTAAAGDWPVAQWDPETIPTCTLWETPDEGDTCEAFRAYWGLSAEQFSTYNPNVGTDCRGWYWPQSYCISDTKRDAAFLATATDPFWISAMTARPTPTPATTTHTVDGTPVPSPLIWKPISCYPGTAVLEKQISKGDRDLTHENCRARCWDLLPSKGTTFAGLRGGDECWCGPKLLAEYDSSAGYNPCNSTCSGNPKQQQCGGKDHMVVWGAVVVYGRGPTKSDLQPTV</sequence>
<dbReference type="STRING" id="196109.A0A136IM86"/>
<dbReference type="EMBL" id="KQ964271">
    <property type="protein sequence ID" value="KXJ86025.1"/>
    <property type="molecule type" value="Genomic_DNA"/>
</dbReference>